<dbReference type="GO" id="GO:0008270">
    <property type="term" value="F:zinc ion binding"/>
    <property type="evidence" value="ECO:0007669"/>
    <property type="project" value="UniProtKB-KW"/>
</dbReference>
<name>A0AAW1LXY2_POPJA</name>
<dbReference type="PROSITE" id="PS50158">
    <property type="entry name" value="ZF_CCHC"/>
    <property type="match status" value="1"/>
</dbReference>
<evidence type="ECO:0000256" key="2">
    <source>
        <dbReference type="SAM" id="MobiDB-lite"/>
    </source>
</evidence>
<dbReference type="Proteomes" id="UP001458880">
    <property type="component" value="Unassembled WGS sequence"/>
</dbReference>
<accession>A0AAW1LXY2</accession>
<evidence type="ECO:0000313" key="5">
    <source>
        <dbReference type="Proteomes" id="UP001458880"/>
    </source>
</evidence>
<dbReference type="Pfam" id="PF22936">
    <property type="entry name" value="Pol_BBD"/>
    <property type="match status" value="1"/>
</dbReference>
<dbReference type="PANTHER" id="PTHR47592:SF27">
    <property type="entry name" value="OS08G0421700 PROTEIN"/>
    <property type="match status" value="1"/>
</dbReference>
<comment type="caution">
    <text evidence="4">The sequence shown here is derived from an EMBL/GenBank/DDBJ whole genome shotgun (WGS) entry which is preliminary data.</text>
</comment>
<feature type="compositionally biased region" description="Polar residues" evidence="2">
    <location>
        <begin position="36"/>
        <end position="52"/>
    </location>
</feature>
<evidence type="ECO:0000259" key="3">
    <source>
        <dbReference type="PROSITE" id="PS50158"/>
    </source>
</evidence>
<dbReference type="Pfam" id="PF00098">
    <property type="entry name" value="zf-CCHC"/>
    <property type="match status" value="1"/>
</dbReference>
<dbReference type="AlphaFoldDB" id="A0AAW1LXY2"/>
<dbReference type="GO" id="GO:0003676">
    <property type="term" value="F:nucleic acid binding"/>
    <property type="evidence" value="ECO:0007669"/>
    <property type="project" value="InterPro"/>
</dbReference>
<protein>
    <submittedName>
        <fullName evidence="4">Zinc knuckle</fullName>
    </submittedName>
</protein>
<keyword evidence="5" id="KW-1185">Reference proteome</keyword>
<keyword evidence="1" id="KW-0863">Zinc-finger</keyword>
<reference evidence="4 5" key="1">
    <citation type="journal article" date="2024" name="BMC Genomics">
        <title>De novo assembly and annotation of Popillia japonica's genome with initial clues to its potential as an invasive pest.</title>
        <authorList>
            <person name="Cucini C."/>
            <person name="Boschi S."/>
            <person name="Funari R."/>
            <person name="Cardaioli E."/>
            <person name="Iannotti N."/>
            <person name="Marturano G."/>
            <person name="Paoli F."/>
            <person name="Bruttini M."/>
            <person name="Carapelli A."/>
            <person name="Frati F."/>
            <person name="Nardi F."/>
        </authorList>
    </citation>
    <scope>NUCLEOTIDE SEQUENCE [LARGE SCALE GENOMIC DNA]</scope>
    <source>
        <strain evidence="4">DMR45628</strain>
    </source>
</reference>
<sequence length="246" mass="28251">MKRYQKPSQSQKGRITCYNCNKKGHISRECRAPRRNQGQKSQNSNPSASNSKYGAFHIESEKNVLGGLSDETTWILDSGASAHMTSNKRLFTVLREIDEFRLGNNEKLPVKGIGTINIQCWIRERWIENMITYVWYVPGLHKNLFSEGAVTSKSMQVTKSNDMAEIHHDGQLKACAIRGTNNLYTLLFRITDPEANLTISASLKLWHERMRHINVKTISEMVTSNHQCKFKTMARTDETYQCQNHK</sequence>
<dbReference type="SMART" id="SM00343">
    <property type="entry name" value="ZnF_C2HC"/>
    <property type="match status" value="1"/>
</dbReference>
<gene>
    <name evidence="4" type="ORF">QE152_g9799</name>
</gene>
<dbReference type="EMBL" id="JASPKY010000085">
    <property type="protein sequence ID" value="KAK9738569.1"/>
    <property type="molecule type" value="Genomic_DNA"/>
</dbReference>
<dbReference type="InterPro" id="IPR054722">
    <property type="entry name" value="PolX-like_BBD"/>
</dbReference>
<keyword evidence="1" id="KW-0479">Metal-binding</keyword>
<keyword evidence="1" id="KW-0862">Zinc</keyword>
<dbReference type="Gene3D" id="4.10.60.10">
    <property type="entry name" value="Zinc finger, CCHC-type"/>
    <property type="match status" value="1"/>
</dbReference>
<evidence type="ECO:0000313" key="4">
    <source>
        <dbReference type="EMBL" id="KAK9738569.1"/>
    </source>
</evidence>
<evidence type="ECO:0000256" key="1">
    <source>
        <dbReference type="PROSITE-ProRule" id="PRU00047"/>
    </source>
</evidence>
<dbReference type="SUPFAM" id="SSF57756">
    <property type="entry name" value="Retrovirus zinc finger-like domains"/>
    <property type="match status" value="1"/>
</dbReference>
<dbReference type="InterPro" id="IPR036875">
    <property type="entry name" value="Znf_CCHC_sf"/>
</dbReference>
<feature type="region of interest" description="Disordered" evidence="2">
    <location>
        <begin position="28"/>
        <end position="52"/>
    </location>
</feature>
<dbReference type="PANTHER" id="PTHR47592">
    <property type="entry name" value="PBF68 PROTEIN"/>
    <property type="match status" value="1"/>
</dbReference>
<feature type="domain" description="CCHC-type" evidence="3">
    <location>
        <begin position="17"/>
        <end position="31"/>
    </location>
</feature>
<proteinExistence type="predicted"/>
<organism evidence="4 5">
    <name type="scientific">Popillia japonica</name>
    <name type="common">Japanese beetle</name>
    <dbReference type="NCBI Taxonomy" id="7064"/>
    <lineage>
        <taxon>Eukaryota</taxon>
        <taxon>Metazoa</taxon>
        <taxon>Ecdysozoa</taxon>
        <taxon>Arthropoda</taxon>
        <taxon>Hexapoda</taxon>
        <taxon>Insecta</taxon>
        <taxon>Pterygota</taxon>
        <taxon>Neoptera</taxon>
        <taxon>Endopterygota</taxon>
        <taxon>Coleoptera</taxon>
        <taxon>Polyphaga</taxon>
        <taxon>Scarabaeiformia</taxon>
        <taxon>Scarabaeidae</taxon>
        <taxon>Rutelinae</taxon>
        <taxon>Popillia</taxon>
    </lineage>
</organism>
<dbReference type="InterPro" id="IPR001878">
    <property type="entry name" value="Znf_CCHC"/>
</dbReference>